<reference evidence="17 18" key="1">
    <citation type="submission" date="2015-07" db="EMBL/GenBank/DDBJ databases">
        <title>Isolation and Genomic Characterization of a Novel Halophilic Metal-Reducing Deltaproteobacterium from the Deep Subsurface.</title>
        <authorList>
            <person name="Badalamenti J.P."/>
            <person name="Summers Z.M."/>
            <person name="Gralnick J.A."/>
            <person name="Bond D.R."/>
        </authorList>
    </citation>
    <scope>NUCLEOTIDE SEQUENCE [LARGE SCALE GENOMIC DNA]</scope>
    <source>
        <strain evidence="17 18">WTL</strain>
    </source>
</reference>
<evidence type="ECO:0000256" key="6">
    <source>
        <dbReference type="ARBA" id="ARBA00022692"/>
    </source>
</evidence>
<keyword evidence="18" id="KW-1185">Reference proteome</keyword>
<dbReference type="Pfam" id="PF02563">
    <property type="entry name" value="Poly_export"/>
    <property type="match status" value="1"/>
</dbReference>
<evidence type="ECO:0000256" key="7">
    <source>
        <dbReference type="ARBA" id="ARBA00022729"/>
    </source>
</evidence>
<evidence type="ECO:0000256" key="12">
    <source>
        <dbReference type="ARBA" id="ARBA00023139"/>
    </source>
</evidence>
<dbReference type="RefSeq" id="WP_053551091.1">
    <property type="nucleotide sequence ID" value="NZ_CP010802.1"/>
</dbReference>
<keyword evidence="11" id="KW-0472">Membrane</keyword>
<comment type="similarity">
    <text evidence="2">Belongs to the BexD/CtrA/VexA family.</text>
</comment>
<evidence type="ECO:0000256" key="5">
    <source>
        <dbReference type="ARBA" id="ARBA00022597"/>
    </source>
</evidence>
<dbReference type="KEGG" id="des:DSOUD_2291"/>
<keyword evidence="12" id="KW-0564">Palmitate</keyword>
<keyword evidence="4" id="KW-1134">Transmembrane beta strand</keyword>
<dbReference type="AlphaFoldDB" id="A0A0M4CXQ3"/>
<dbReference type="STRING" id="1603606.DSOUD_2291"/>
<keyword evidence="3" id="KW-0813">Transport</keyword>
<evidence type="ECO:0000256" key="1">
    <source>
        <dbReference type="ARBA" id="ARBA00004571"/>
    </source>
</evidence>
<feature type="domain" description="Polysaccharide export protein N-terminal" evidence="15">
    <location>
        <begin position="62"/>
        <end position="143"/>
    </location>
</feature>
<evidence type="ECO:0000313" key="18">
    <source>
        <dbReference type="Proteomes" id="UP000057158"/>
    </source>
</evidence>
<dbReference type="EMBL" id="CP010802">
    <property type="protein sequence ID" value="ALC17054.1"/>
    <property type="molecule type" value="Genomic_DNA"/>
</dbReference>
<dbReference type="InterPro" id="IPR049712">
    <property type="entry name" value="Poly_export"/>
</dbReference>
<evidence type="ECO:0000256" key="4">
    <source>
        <dbReference type="ARBA" id="ARBA00022452"/>
    </source>
</evidence>
<keyword evidence="5" id="KW-0762">Sugar transport</keyword>
<keyword evidence="13" id="KW-0998">Cell outer membrane</keyword>
<dbReference type="Proteomes" id="UP000057158">
    <property type="component" value="Chromosome"/>
</dbReference>
<sequence>MARSPALSVLFSLLLFLLVLGGCASYTDLPPGTVLAVTGSPVIEQEDVSVPLLAAEEPPLLDYVVGPGDVLFVNVNGRPELGSPGTTGGSTRIPGSRIDGAGNLRLPLVGSVFVAGLTVSQVQERLQEVFALYLNTPWVVVEVAEYHSQPLYLLGQFRNAGTYYMDRPLNLLQGLSLGGGMVDSANLRSARLIRDGQTVPVDIYELLRQGETQGNHWLKPGDTLFVPDDKNQNVFVFGAVKKPGPVPMPNGRLSLAQALASAGIDGTTDNEKHLRIIRSHSAVRGELIVVDLEQILRGKSLPYPLSEGDIIFVPRSAIGNWNQALGEILPSLQTFSAILQPFVQIKFLQDN</sequence>
<evidence type="ECO:0000256" key="11">
    <source>
        <dbReference type="ARBA" id="ARBA00023136"/>
    </source>
</evidence>
<evidence type="ECO:0000256" key="2">
    <source>
        <dbReference type="ARBA" id="ARBA00009450"/>
    </source>
</evidence>
<dbReference type="Pfam" id="PF22461">
    <property type="entry name" value="SLBB_2"/>
    <property type="match status" value="2"/>
</dbReference>
<dbReference type="Gene3D" id="3.10.560.10">
    <property type="entry name" value="Outer membrane lipoprotein wza domain like"/>
    <property type="match status" value="2"/>
</dbReference>
<organism evidence="17 18">
    <name type="scientific">Desulfuromonas soudanensis</name>
    <dbReference type="NCBI Taxonomy" id="1603606"/>
    <lineage>
        <taxon>Bacteria</taxon>
        <taxon>Pseudomonadati</taxon>
        <taxon>Thermodesulfobacteriota</taxon>
        <taxon>Desulfuromonadia</taxon>
        <taxon>Desulfuromonadales</taxon>
        <taxon>Desulfuromonadaceae</taxon>
        <taxon>Desulfuromonas</taxon>
    </lineage>
</organism>
<dbReference type="GO" id="GO:0009279">
    <property type="term" value="C:cell outer membrane"/>
    <property type="evidence" value="ECO:0007669"/>
    <property type="project" value="UniProtKB-SubCell"/>
</dbReference>
<dbReference type="InterPro" id="IPR003715">
    <property type="entry name" value="Poly_export_N"/>
</dbReference>
<dbReference type="PANTHER" id="PTHR33619:SF3">
    <property type="entry name" value="POLYSACCHARIDE EXPORT PROTEIN GFCE-RELATED"/>
    <property type="match status" value="1"/>
</dbReference>
<dbReference type="PATRIC" id="fig|1603606.3.peg.2477"/>
<feature type="domain" description="SLBB" evidence="16">
    <location>
        <begin position="232"/>
        <end position="313"/>
    </location>
</feature>
<evidence type="ECO:0000259" key="15">
    <source>
        <dbReference type="Pfam" id="PF02563"/>
    </source>
</evidence>
<dbReference type="GO" id="GO:0006811">
    <property type="term" value="P:monoatomic ion transport"/>
    <property type="evidence" value="ECO:0007669"/>
    <property type="project" value="UniProtKB-KW"/>
</dbReference>
<dbReference type="GO" id="GO:0046930">
    <property type="term" value="C:pore complex"/>
    <property type="evidence" value="ECO:0007669"/>
    <property type="project" value="UniProtKB-KW"/>
</dbReference>
<keyword evidence="7" id="KW-0732">Signal</keyword>
<evidence type="ECO:0000256" key="8">
    <source>
        <dbReference type="ARBA" id="ARBA00023047"/>
    </source>
</evidence>
<dbReference type="PROSITE" id="PS51257">
    <property type="entry name" value="PROKAR_LIPOPROTEIN"/>
    <property type="match status" value="1"/>
</dbReference>
<dbReference type="InterPro" id="IPR054765">
    <property type="entry name" value="SLBB_dom"/>
</dbReference>
<name>A0A0M4CXQ3_9BACT</name>
<keyword evidence="10" id="KW-0626">Porin</keyword>
<evidence type="ECO:0000256" key="3">
    <source>
        <dbReference type="ARBA" id="ARBA00022448"/>
    </source>
</evidence>
<evidence type="ECO:0000256" key="13">
    <source>
        <dbReference type="ARBA" id="ARBA00023237"/>
    </source>
</evidence>
<dbReference type="GO" id="GO:0015159">
    <property type="term" value="F:polysaccharide transmembrane transporter activity"/>
    <property type="evidence" value="ECO:0007669"/>
    <property type="project" value="InterPro"/>
</dbReference>
<keyword evidence="14" id="KW-0449">Lipoprotein</keyword>
<comment type="subcellular location">
    <subcellularLocation>
        <location evidence="1">Cell outer membrane</location>
        <topology evidence="1">Multi-pass membrane protein</topology>
    </subcellularLocation>
</comment>
<protein>
    <submittedName>
        <fullName evidence="17">Sugar ABC transporter substrate-binding protein</fullName>
    </submittedName>
</protein>
<accession>A0A0M4CXQ3</accession>
<evidence type="ECO:0000256" key="14">
    <source>
        <dbReference type="ARBA" id="ARBA00023288"/>
    </source>
</evidence>
<dbReference type="Gene3D" id="3.30.1950.10">
    <property type="entry name" value="wza like domain"/>
    <property type="match status" value="1"/>
</dbReference>
<feature type="domain" description="SLBB" evidence="16">
    <location>
        <begin position="151"/>
        <end position="226"/>
    </location>
</feature>
<proteinExistence type="inferred from homology"/>
<evidence type="ECO:0000259" key="16">
    <source>
        <dbReference type="Pfam" id="PF22461"/>
    </source>
</evidence>
<dbReference type="OrthoDB" id="193635at2"/>
<keyword evidence="8" id="KW-0625">Polysaccharide transport</keyword>
<dbReference type="PANTHER" id="PTHR33619">
    <property type="entry name" value="POLYSACCHARIDE EXPORT PROTEIN GFCE-RELATED"/>
    <property type="match status" value="1"/>
</dbReference>
<gene>
    <name evidence="17" type="ORF">DSOUD_2291</name>
</gene>
<evidence type="ECO:0000256" key="10">
    <source>
        <dbReference type="ARBA" id="ARBA00023114"/>
    </source>
</evidence>
<dbReference type="GO" id="GO:0015288">
    <property type="term" value="F:porin activity"/>
    <property type="evidence" value="ECO:0007669"/>
    <property type="project" value="UniProtKB-KW"/>
</dbReference>
<evidence type="ECO:0000256" key="9">
    <source>
        <dbReference type="ARBA" id="ARBA00023065"/>
    </source>
</evidence>
<keyword evidence="6" id="KW-0812">Transmembrane</keyword>
<evidence type="ECO:0000313" key="17">
    <source>
        <dbReference type="EMBL" id="ALC17054.1"/>
    </source>
</evidence>
<keyword evidence="9" id="KW-0406">Ion transport</keyword>